<dbReference type="Gene3D" id="3.40.630.30">
    <property type="match status" value="1"/>
</dbReference>
<evidence type="ECO:0000313" key="3">
    <source>
        <dbReference type="Proteomes" id="UP001501047"/>
    </source>
</evidence>
<dbReference type="CDD" id="cd04301">
    <property type="entry name" value="NAT_SF"/>
    <property type="match status" value="1"/>
</dbReference>
<keyword evidence="3" id="KW-1185">Reference proteome</keyword>
<dbReference type="InterPro" id="IPR016181">
    <property type="entry name" value="Acyl_CoA_acyltransferase"/>
</dbReference>
<dbReference type="PROSITE" id="PS51186">
    <property type="entry name" value="GNAT"/>
    <property type="match status" value="1"/>
</dbReference>
<name>A0ABN1KFZ9_CLOSU</name>
<reference evidence="2 3" key="1">
    <citation type="journal article" date="2019" name="Int. J. Syst. Evol. Microbiol.">
        <title>The Global Catalogue of Microorganisms (GCM) 10K type strain sequencing project: providing services to taxonomists for standard genome sequencing and annotation.</title>
        <authorList>
            <consortium name="The Broad Institute Genomics Platform"/>
            <consortium name="The Broad Institute Genome Sequencing Center for Infectious Disease"/>
            <person name="Wu L."/>
            <person name="Ma J."/>
        </authorList>
    </citation>
    <scope>NUCLEOTIDE SEQUENCE [LARGE SCALE GENOMIC DNA]</scope>
    <source>
        <strain evidence="2 3">JCM 1417</strain>
    </source>
</reference>
<sequence length="304" mass="35413">MKEQLTKSYDLLDGYSIENANWEEFSPYFAVYEIFAANVWFRQSFNLSCEVLKDDENCYWIKKDDCRIGGVSPEPNYMSCLFLIPPYDNEFQKVLGKLKNILISWSDKSEEIYAGNVKQEYVKYYQRLGFRTGESRRCMIRPTEKFQVIWNDDYRIDPVRKENQMGIAEFYKDAFKNVEDFQSKLSVEEINGAIQDYFDNNSEDSLVNKASTLVYDKKTNQLIGASLISIWEEWPNVYDFAVKPSFKGKGIGNNMLKHALTILKEEYPVLRLFVTLGNDAELFYSKLGFLSGLETTEMILPATE</sequence>
<comment type="caution">
    <text evidence="2">The sequence shown here is derived from an EMBL/GenBank/DDBJ whole genome shotgun (WGS) entry which is preliminary data.</text>
</comment>
<dbReference type="EMBL" id="BAAACI010000001">
    <property type="protein sequence ID" value="GAA0765737.1"/>
    <property type="molecule type" value="Genomic_DNA"/>
</dbReference>
<dbReference type="Pfam" id="PF00583">
    <property type="entry name" value="Acetyltransf_1"/>
    <property type="match status" value="1"/>
</dbReference>
<dbReference type="SUPFAM" id="SSF55729">
    <property type="entry name" value="Acyl-CoA N-acyltransferases (Nat)"/>
    <property type="match status" value="1"/>
</dbReference>
<dbReference type="RefSeq" id="WP_343822905.1">
    <property type="nucleotide sequence ID" value="NZ_BAAACI010000001.1"/>
</dbReference>
<dbReference type="InterPro" id="IPR000182">
    <property type="entry name" value="GNAT_dom"/>
</dbReference>
<protein>
    <recommendedName>
        <fullName evidence="1">N-acetyltransferase domain-containing protein</fullName>
    </recommendedName>
</protein>
<accession>A0ABN1KFZ9</accession>
<feature type="domain" description="N-acetyltransferase" evidence="1">
    <location>
        <begin position="165"/>
        <end position="304"/>
    </location>
</feature>
<organism evidence="2 3">
    <name type="scientific">Clostridium subterminale</name>
    <dbReference type="NCBI Taxonomy" id="1550"/>
    <lineage>
        <taxon>Bacteria</taxon>
        <taxon>Bacillati</taxon>
        <taxon>Bacillota</taxon>
        <taxon>Clostridia</taxon>
        <taxon>Eubacteriales</taxon>
        <taxon>Clostridiaceae</taxon>
        <taxon>Clostridium</taxon>
    </lineage>
</organism>
<gene>
    <name evidence="2" type="ORF">GCM10008908_02650</name>
</gene>
<proteinExistence type="predicted"/>
<evidence type="ECO:0000259" key="1">
    <source>
        <dbReference type="PROSITE" id="PS51186"/>
    </source>
</evidence>
<dbReference type="Proteomes" id="UP001501047">
    <property type="component" value="Unassembled WGS sequence"/>
</dbReference>
<evidence type="ECO:0000313" key="2">
    <source>
        <dbReference type="EMBL" id="GAA0765737.1"/>
    </source>
</evidence>